<evidence type="ECO:0000313" key="1">
    <source>
        <dbReference type="EMBL" id="PXF49095.1"/>
    </source>
</evidence>
<gene>
    <name evidence="1" type="ORF">BWQ96_01044</name>
</gene>
<proteinExistence type="predicted"/>
<protein>
    <submittedName>
        <fullName evidence="1">Uncharacterized protein</fullName>
    </submittedName>
</protein>
<accession>A0A2V3J3Y0</accession>
<reference evidence="1 2" key="1">
    <citation type="journal article" date="2018" name="Mol. Biol. Evol.">
        <title>Analysis of the draft genome of the red seaweed Gracilariopsis chorda provides insights into genome size evolution in Rhodophyta.</title>
        <authorList>
            <person name="Lee J."/>
            <person name="Yang E.C."/>
            <person name="Graf L."/>
            <person name="Yang J.H."/>
            <person name="Qiu H."/>
            <person name="Zel Zion U."/>
            <person name="Chan C.X."/>
            <person name="Stephens T.G."/>
            <person name="Weber A.P.M."/>
            <person name="Boo G.H."/>
            <person name="Boo S.M."/>
            <person name="Kim K.M."/>
            <person name="Shin Y."/>
            <person name="Jung M."/>
            <person name="Lee S.J."/>
            <person name="Yim H.S."/>
            <person name="Lee J.H."/>
            <person name="Bhattacharya D."/>
            <person name="Yoon H.S."/>
        </authorList>
    </citation>
    <scope>NUCLEOTIDE SEQUENCE [LARGE SCALE GENOMIC DNA]</scope>
    <source>
        <strain evidence="1 2">SKKU-2015</strain>
        <tissue evidence="1">Whole body</tissue>
    </source>
</reference>
<sequence>MFSILKPSTTEMRVMDFLKKSIKLMNKECVKFTRSVAAICCSKPTGVVDENIVRMSKALYNNIKITSVADKCNRPFKLLLHWKLLKDHPEFSYTGTIEDTY</sequence>
<keyword evidence="2" id="KW-1185">Reference proteome</keyword>
<organism evidence="1 2">
    <name type="scientific">Gracilariopsis chorda</name>
    <dbReference type="NCBI Taxonomy" id="448386"/>
    <lineage>
        <taxon>Eukaryota</taxon>
        <taxon>Rhodophyta</taxon>
        <taxon>Florideophyceae</taxon>
        <taxon>Rhodymeniophycidae</taxon>
        <taxon>Gracilariales</taxon>
        <taxon>Gracilariaceae</taxon>
        <taxon>Gracilariopsis</taxon>
    </lineage>
</organism>
<name>A0A2V3J3Y0_9FLOR</name>
<evidence type="ECO:0000313" key="2">
    <source>
        <dbReference type="Proteomes" id="UP000247409"/>
    </source>
</evidence>
<comment type="caution">
    <text evidence="1">The sequence shown here is derived from an EMBL/GenBank/DDBJ whole genome shotgun (WGS) entry which is preliminary data.</text>
</comment>
<dbReference type="AlphaFoldDB" id="A0A2V3J3Y0"/>
<dbReference type="EMBL" id="NBIV01000008">
    <property type="protein sequence ID" value="PXF49095.1"/>
    <property type="molecule type" value="Genomic_DNA"/>
</dbReference>
<dbReference type="Proteomes" id="UP000247409">
    <property type="component" value="Unassembled WGS sequence"/>
</dbReference>